<feature type="compositionally biased region" description="Acidic residues" evidence="1">
    <location>
        <begin position="516"/>
        <end position="530"/>
    </location>
</feature>
<feature type="compositionally biased region" description="Low complexity" evidence="1">
    <location>
        <begin position="701"/>
        <end position="722"/>
    </location>
</feature>
<reference evidence="2" key="1">
    <citation type="journal article" date="2021" name="Open Biol.">
        <title>Shared evolutionary footprints suggest mitochondrial oxidative damage underlies multiple complex I losses in fungi.</title>
        <authorList>
            <person name="Schikora-Tamarit M.A."/>
            <person name="Marcet-Houben M."/>
            <person name="Nosek J."/>
            <person name="Gabaldon T."/>
        </authorList>
    </citation>
    <scope>NUCLEOTIDE SEQUENCE</scope>
    <source>
        <strain evidence="2">CBS6341</strain>
    </source>
</reference>
<evidence type="ECO:0000313" key="3">
    <source>
        <dbReference type="Proteomes" id="UP000769528"/>
    </source>
</evidence>
<feature type="compositionally biased region" description="Acidic residues" evidence="1">
    <location>
        <begin position="152"/>
        <end position="161"/>
    </location>
</feature>
<accession>A0A9P8PMM7</accession>
<feature type="region of interest" description="Disordered" evidence="1">
    <location>
        <begin position="1019"/>
        <end position="1067"/>
    </location>
</feature>
<proteinExistence type="predicted"/>
<reference evidence="2" key="2">
    <citation type="submission" date="2021-01" db="EMBL/GenBank/DDBJ databases">
        <authorList>
            <person name="Schikora-Tamarit M.A."/>
        </authorList>
    </citation>
    <scope>NUCLEOTIDE SEQUENCE</scope>
    <source>
        <strain evidence="2">CBS6341</strain>
    </source>
</reference>
<feature type="compositionally biased region" description="Low complexity" evidence="1">
    <location>
        <begin position="103"/>
        <end position="112"/>
    </location>
</feature>
<feature type="region of interest" description="Disordered" evidence="1">
    <location>
        <begin position="511"/>
        <end position="530"/>
    </location>
</feature>
<feature type="region of interest" description="Disordered" evidence="1">
    <location>
        <begin position="326"/>
        <end position="414"/>
    </location>
</feature>
<feature type="compositionally biased region" description="Low complexity" evidence="1">
    <location>
        <begin position="250"/>
        <end position="265"/>
    </location>
</feature>
<feature type="compositionally biased region" description="Polar residues" evidence="1">
    <location>
        <begin position="333"/>
        <end position="345"/>
    </location>
</feature>
<feature type="region of interest" description="Disordered" evidence="1">
    <location>
        <begin position="785"/>
        <end position="808"/>
    </location>
</feature>
<feature type="region of interest" description="Disordered" evidence="1">
    <location>
        <begin position="27"/>
        <end position="202"/>
    </location>
</feature>
<dbReference type="AlphaFoldDB" id="A0A9P8PMM7"/>
<name>A0A9P8PMM7_9ASCO</name>
<feature type="compositionally biased region" description="Pro residues" evidence="1">
    <location>
        <begin position="279"/>
        <end position="293"/>
    </location>
</feature>
<feature type="region of interest" description="Disordered" evidence="1">
    <location>
        <begin position="231"/>
        <end position="314"/>
    </location>
</feature>
<evidence type="ECO:0000313" key="2">
    <source>
        <dbReference type="EMBL" id="KAH3674677.1"/>
    </source>
</evidence>
<comment type="caution">
    <text evidence="2">The sequence shown here is derived from an EMBL/GenBank/DDBJ whole genome shotgun (WGS) entry which is preliminary data.</text>
</comment>
<evidence type="ECO:0000256" key="1">
    <source>
        <dbReference type="SAM" id="MobiDB-lite"/>
    </source>
</evidence>
<feature type="compositionally biased region" description="Polar residues" evidence="1">
    <location>
        <begin position="125"/>
        <end position="135"/>
    </location>
</feature>
<feature type="compositionally biased region" description="Polar residues" evidence="1">
    <location>
        <begin position="787"/>
        <end position="808"/>
    </location>
</feature>
<sequence>MSSTTNGAIRNQLLSGGIGNIDVQMETPINSQGHPQQRQPHPQLHHQQYSSQQLPPQQHQHQLHPQQYQQFPPQQYAPQQYPPQQYAPQQYPPQNYTGQPHDPQQYVSQQYYPPQPRSHQKPSSRRSSLTSNNPSFFGKMTKKKKSHSGGGDGDDDDDDDGKDVHLESSQANGMSFDELSTIKDRGRYGGGSNFDTTPIIPTLSTLNKPISQLSNNQYRKQMNNIKKKAMNSFTNDPRSMSLQTGSNPYLQQQQQQQQQHQQQLQGSRGNSLAGRSPYQPVPFPNQPQGPPQPGMMSNGPRAMSLQTGNPYQQQRIPQQRPLLQQRPFPSQQGFQPISAPQQPGLNTRKRLSVPNVNPPYKNNHGNLSQGSLPTQYSRQAHSQQTVQLKPSGLPQNNALPENSSQPTQKPLEPIQNQQNKQLVEGSHSSFNSNDSVVDRVSLTDDLELDEKPLAESSHHYLAENTLTDSFNNDSTLDESLNHSTIDEKEEIEQDSPSKLPRSKALPHLSLLSLNDGDNDQDEQDSTDDEIAQVPVENYKTLNPIYEPKNLNDGQQQLYQRQSPSKRMSQSPAKSQKRATNNFSISSMSDYSSFSGVSDHFASSQHQQQQQQKIYQLSNNTTNNDVFVTASQFSLVDQNNFKPQHELQKSEPESKFDPIEEIKDQKSQTMTYDNDKTPVLQPSIERNDTREKRTSINEDLNSIHSTKSNRSTSSFSFKSPKFIKNWKNKRNDKKKQNDHEKTIGSYEQNQDIVSSEWNTGFHSITPPSSAAKTEKPFNLEIKRDETGDTNIIPPSSFLESNGTSKNSDTTKSLEGFFVPKKSPSKKLGLTIEQLGIMEDTTNLINELELVSNELVDSIRREIQLEEKLKNQNLKIEFKSRDQSSELIKLVKSLNLQRQKRYIAEEHVLLFENGSNPSALELNYEVQNLKNELLIKDEIINKQNAGLKSLPEYITKINELTEENKTLVNEIIPSLKNQVQMLNKDSNNTSILNERIKILNNEKLEYQRILKELNYEASNNSYLNSSSHNDNPSPNKSFNSSPNRSNHSSPNKSVTSISGSKSNNSLNVPLTNFKRKNRLTSFSFINVSASDD</sequence>
<feature type="compositionally biased region" description="Low complexity" evidence="1">
    <location>
        <begin position="34"/>
        <end position="94"/>
    </location>
</feature>
<feature type="compositionally biased region" description="Low complexity" evidence="1">
    <location>
        <begin position="1019"/>
        <end position="1051"/>
    </location>
</feature>
<dbReference type="OrthoDB" id="3993678at2759"/>
<feature type="region of interest" description="Disordered" evidence="1">
    <location>
        <begin position="663"/>
        <end position="747"/>
    </location>
</feature>
<dbReference type="EMBL" id="JAEUBF010000838">
    <property type="protein sequence ID" value="KAH3674677.1"/>
    <property type="molecule type" value="Genomic_DNA"/>
</dbReference>
<feature type="compositionally biased region" description="Polar residues" evidence="1">
    <location>
        <begin position="231"/>
        <end position="249"/>
    </location>
</feature>
<gene>
    <name evidence="2" type="ORF">WICMUC_003093</name>
</gene>
<feature type="compositionally biased region" description="Basic and acidic residues" evidence="1">
    <location>
        <begin position="684"/>
        <end position="695"/>
    </location>
</feature>
<dbReference type="Proteomes" id="UP000769528">
    <property type="component" value="Unassembled WGS sequence"/>
</dbReference>
<feature type="compositionally biased region" description="Polar residues" evidence="1">
    <location>
        <begin position="551"/>
        <end position="581"/>
    </location>
</feature>
<organism evidence="2 3">
    <name type="scientific">Wickerhamomyces mucosus</name>
    <dbReference type="NCBI Taxonomy" id="1378264"/>
    <lineage>
        <taxon>Eukaryota</taxon>
        <taxon>Fungi</taxon>
        <taxon>Dikarya</taxon>
        <taxon>Ascomycota</taxon>
        <taxon>Saccharomycotina</taxon>
        <taxon>Saccharomycetes</taxon>
        <taxon>Phaffomycetales</taxon>
        <taxon>Wickerhamomycetaceae</taxon>
        <taxon>Wickerhamomyces</taxon>
    </lineage>
</organism>
<feature type="region of interest" description="Disordered" evidence="1">
    <location>
        <begin position="468"/>
        <end position="502"/>
    </location>
</feature>
<protein>
    <submittedName>
        <fullName evidence="2">Uncharacterized protein</fullName>
    </submittedName>
</protein>
<feature type="compositionally biased region" description="Basic residues" evidence="1">
    <location>
        <begin position="723"/>
        <end position="732"/>
    </location>
</feature>
<feature type="compositionally biased region" description="Polar residues" evidence="1">
    <location>
        <begin position="468"/>
        <end position="483"/>
    </location>
</feature>
<feature type="region of interest" description="Disordered" evidence="1">
    <location>
        <begin position="543"/>
        <end position="581"/>
    </location>
</feature>
<keyword evidence="3" id="KW-1185">Reference proteome</keyword>
<feature type="compositionally biased region" description="Polar residues" evidence="1">
    <location>
        <begin position="1052"/>
        <end position="1067"/>
    </location>
</feature>
<feature type="compositionally biased region" description="Polar residues" evidence="1">
    <location>
        <begin position="363"/>
        <end position="414"/>
    </location>
</feature>